<dbReference type="SUPFAM" id="SSF51905">
    <property type="entry name" value="FAD/NAD(P)-binding domain"/>
    <property type="match status" value="1"/>
</dbReference>
<keyword evidence="6" id="KW-0819">tRNA processing</keyword>
<evidence type="ECO:0000256" key="9">
    <source>
        <dbReference type="ARBA" id="ARBA00023268"/>
    </source>
</evidence>
<sequence length="634" mass="67235">MPATVPALQPVHGFSFASVAAAWSSQASWTVLDTGFGSGHTFLNLWQTWRAHAHKPGVLHCVGILSLAEAQALASGLTGATPHSLFQDLASALAAQCYDLEPGFQRLLLDGGTLSLTLCVGTPAAMLAKQDMQADTVLLAGAQDWDKWQIKALARCCKRGAGVLFAHGTHPNPELLADAGFAPDAEGLPLAVYNPRWQLRSERKGAGAGAGAGATADAAAPGRERAPRCAVIGAGIAGASVARALALRGFRVDVYDAQPHPAGGASGLPIGLVVPHHSADDSPRSRLSRQGTRLMLQQARQLLLQGQDWNPGGVLERTLGPDGLAEDEAEVLSQTGTLPATTGWARPMDYGDAPGLWHPHAAWIKPAPLVQQWLDHPHIRYHGQAAVHTLERASAQWLLRSAGGLELGRADHVVLANASGSADLVLRTAQQLQAKGAAGFSWVPDVLDKLRALQSLHGTLSHGPMPVAGSGADHTSAWPTFPVNGHGSWASGIHTESGPHWYAGSTFRSDAQEHADIPQEHAANFHKLQTLLPDVARAVWPQFDSQQVQAWQGSRCVTHDRLPLVGPLQEAEQPALWLCAGMGARGLSFSALCAELLAAWMCGEPLPVENNLARSLDTRRPRRTRAAQQRTQAP</sequence>
<name>A0A3E1RGS0_9BURK</name>
<dbReference type="AlphaFoldDB" id="A0A3E1RGS0"/>
<dbReference type="GO" id="GO:0008033">
    <property type="term" value="P:tRNA processing"/>
    <property type="evidence" value="ECO:0007669"/>
    <property type="project" value="UniProtKB-KW"/>
</dbReference>
<evidence type="ECO:0000256" key="1">
    <source>
        <dbReference type="ARBA" id="ARBA00022490"/>
    </source>
</evidence>
<dbReference type="Proteomes" id="UP000260665">
    <property type="component" value="Unassembled WGS sequence"/>
</dbReference>
<evidence type="ECO:0000256" key="2">
    <source>
        <dbReference type="ARBA" id="ARBA00022603"/>
    </source>
</evidence>
<dbReference type="Pfam" id="PF01266">
    <property type="entry name" value="DAO"/>
    <property type="match status" value="1"/>
</dbReference>
<feature type="domain" description="FAD dependent oxidoreductase" evidence="11">
    <location>
        <begin position="229"/>
        <end position="600"/>
    </location>
</feature>
<keyword evidence="4" id="KW-0808">Transferase</keyword>
<comment type="caution">
    <text evidence="12">The sequence shown here is derived from an EMBL/GenBank/DDBJ whole genome shotgun (WGS) entry which is preliminary data.</text>
</comment>
<evidence type="ECO:0000256" key="7">
    <source>
        <dbReference type="ARBA" id="ARBA00022827"/>
    </source>
</evidence>
<keyword evidence="3" id="KW-0285">Flavoprotein</keyword>
<dbReference type="InterPro" id="IPR036188">
    <property type="entry name" value="FAD/NAD-bd_sf"/>
</dbReference>
<dbReference type="InterPro" id="IPR029063">
    <property type="entry name" value="SAM-dependent_MTases_sf"/>
</dbReference>
<evidence type="ECO:0000256" key="6">
    <source>
        <dbReference type="ARBA" id="ARBA00022694"/>
    </source>
</evidence>
<evidence type="ECO:0000259" key="11">
    <source>
        <dbReference type="Pfam" id="PF01266"/>
    </source>
</evidence>
<evidence type="ECO:0000256" key="4">
    <source>
        <dbReference type="ARBA" id="ARBA00022679"/>
    </source>
</evidence>
<dbReference type="PANTHER" id="PTHR13847:SF283">
    <property type="entry name" value="TRNA 5-METHYLAMINOMETHYL-2-THIOURIDINE BIOSYNTHESIS BIFUNCTIONAL PROTEIN MNMC"/>
    <property type="match status" value="1"/>
</dbReference>
<evidence type="ECO:0000256" key="3">
    <source>
        <dbReference type="ARBA" id="ARBA00022630"/>
    </source>
</evidence>
<dbReference type="GO" id="GO:0005737">
    <property type="term" value="C:cytoplasm"/>
    <property type="evidence" value="ECO:0007669"/>
    <property type="project" value="TreeGrafter"/>
</dbReference>
<proteinExistence type="predicted"/>
<dbReference type="Gene3D" id="3.40.50.150">
    <property type="entry name" value="Vaccinia Virus protein VP39"/>
    <property type="match status" value="1"/>
</dbReference>
<evidence type="ECO:0000313" key="12">
    <source>
        <dbReference type="EMBL" id="RFO98576.1"/>
    </source>
</evidence>
<dbReference type="GO" id="GO:0016491">
    <property type="term" value="F:oxidoreductase activity"/>
    <property type="evidence" value="ECO:0007669"/>
    <property type="project" value="UniProtKB-KW"/>
</dbReference>
<evidence type="ECO:0000256" key="5">
    <source>
        <dbReference type="ARBA" id="ARBA00022691"/>
    </source>
</evidence>
<keyword evidence="9" id="KW-0511">Multifunctional enzyme</keyword>
<keyword evidence="7" id="KW-0274">FAD</keyword>
<dbReference type="InterPro" id="IPR006076">
    <property type="entry name" value="FAD-dep_OxRdtase"/>
</dbReference>
<accession>A0A3E1RGS0</accession>
<gene>
    <name evidence="12" type="ORF">DIC66_01435</name>
</gene>
<keyword evidence="5" id="KW-0949">S-adenosyl-L-methionine</keyword>
<evidence type="ECO:0000313" key="13">
    <source>
        <dbReference type="Proteomes" id="UP000260665"/>
    </source>
</evidence>
<dbReference type="RefSeq" id="WP_117173315.1">
    <property type="nucleotide sequence ID" value="NZ_QFZK01000001.1"/>
</dbReference>
<dbReference type="OrthoDB" id="9786494at2"/>
<reference evidence="12 13" key="1">
    <citation type="submission" date="2018-05" db="EMBL/GenBank/DDBJ databases">
        <title>Rhodoferax soyangensis sp.nov., isolated from an oligotrophic freshwater lake.</title>
        <authorList>
            <person name="Park M."/>
        </authorList>
    </citation>
    <scope>NUCLEOTIDE SEQUENCE [LARGE SCALE GENOMIC DNA]</scope>
    <source>
        <strain evidence="12 13">IMCC26218</strain>
    </source>
</reference>
<dbReference type="Gene3D" id="3.30.9.10">
    <property type="entry name" value="D-Amino Acid Oxidase, subunit A, domain 2"/>
    <property type="match status" value="1"/>
</dbReference>
<evidence type="ECO:0000256" key="8">
    <source>
        <dbReference type="ARBA" id="ARBA00023002"/>
    </source>
</evidence>
<evidence type="ECO:0000256" key="10">
    <source>
        <dbReference type="SAM" id="MobiDB-lite"/>
    </source>
</evidence>
<keyword evidence="2" id="KW-0489">Methyltransferase</keyword>
<keyword evidence="8" id="KW-0560">Oxidoreductase</keyword>
<dbReference type="GO" id="GO:0008168">
    <property type="term" value="F:methyltransferase activity"/>
    <property type="evidence" value="ECO:0007669"/>
    <property type="project" value="UniProtKB-KW"/>
</dbReference>
<protein>
    <submittedName>
        <fullName evidence="12">FAD-dependent cmnm(5)s(2)U34 oxidoreductase</fullName>
    </submittedName>
</protein>
<feature type="region of interest" description="Disordered" evidence="10">
    <location>
        <begin position="613"/>
        <end position="634"/>
    </location>
</feature>
<dbReference type="GO" id="GO:0032259">
    <property type="term" value="P:methylation"/>
    <property type="evidence" value="ECO:0007669"/>
    <property type="project" value="UniProtKB-KW"/>
</dbReference>
<keyword evidence="13" id="KW-1185">Reference proteome</keyword>
<organism evidence="12 13">
    <name type="scientific">Rhodoferax lacus</name>
    <dbReference type="NCBI Taxonomy" id="2184758"/>
    <lineage>
        <taxon>Bacteria</taxon>
        <taxon>Pseudomonadati</taxon>
        <taxon>Pseudomonadota</taxon>
        <taxon>Betaproteobacteria</taxon>
        <taxon>Burkholderiales</taxon>
        <taxon>Comamonadaceae</taxon>
        <taxon>Rhodoferax</taxon>
    </lineage>
</organism>
<dbReference type="Gene3D" id="3.50.50.60">
    <property type="entry name" value="FAD/NAD(P)-binding domain"/>
    <property type="match status" value="1"/>
</dbReference>
<dbReference type="EMBL" id="QFZK01000001">
    <property type="protein sequence ID" value="RFO98576.1"/>
    <property type="molecule type" value="Genomic_DNA"/>
</dbReference>
<keyword evidence="1" id="KW-0963">Cytoplasm</keyword>
<dbReference type="PANTHER" id="PTHR13847">
    <property type="entry name" value="SARCOSINE DEHYDROGENASE-RELATED"/>
    <property type="match status" value="1"/>
</dbReference>